<keyword evidence="1" id="KW-0732">Signal</keyword>
<evidence type="ECO:0000313" key="2">
    <source>
        <dbReference type="EMBL" id="KAJ3708501.1"/>
    </source>
</evidence>
<evidence type="ECO:0000313" key="3">
    <source>
        <dbReference type="Proteomes" id="UP001210211"/>
    </source>
</evidence>
<comment type="caution">
    <text evidence="2">The sequence shown here is derived from an EMBL/GenBank/DDBJ whole genome shotgun (WGS) entry which is preliminary data.</text>
</comment>
<proteinExistence type="predicted"/>
<feature type="signal peptide" evidence="1">
    <location>
        <begin position="1"/>
        <end position="22"/>
    </location>
</feature>
<dbReference type="InterPro" id="IPR038941">
    <property type="entry name" value="At4g14100-like"/>
</dbReference>
<dbReference type="PANTHER" id="PTHR33880">
    <property type="entry name" value="EXPRESSED PROTEIN"/>
    <property type="match status" value="1"/>
</dbReference>
<protein>
    <submittedName>
        <fullName evidence="2">Uncharacterized protein</fullName>
    </submittedName>
</protein>
<keyword evidence="3" id="KW-1185">Reference proteome</keyword>
<dbReference type="Proteomes" id="UP001210211">
    <property type="component" value="Unassembled WGS sequence"/>
</dbReference>
<gene>
    <name evidence="2" type="ORF">LUZ61_012206</name>
</gene>
<sequence length="234" mass="26691">MAPIVPTAILTILLSILAVTIANPINPITSSDGSDAPTSPTPWPHQFHSQLYVNLTSTGKLQIDDLWYDWPRGRNLNLLQSQLGDRLYDVEWDNKTSFLFTKGDNATCRTLTFPVGVLRPNWLDGATYLGRAWTGGIECHLWTKVEFVWYYEEVTTGRPVRWDFFNGMSMHVMTFEVGAVLEDSEWQAPEYCFTESANNENAEIKEDKIQNMPTGVEDAVNILEYLHFRKFSSM</sequence>
<dbReference type="AlphaFoldDB" id="A0AAD6A2L5"/>
<reference evidence="2 3" key="1">
    <citation type="journal article" date="2022" name="Cell">
        <title>Repeat-based holocentromeres influence genome architecture and karyotype evolution.</title>
        <authorList>
            <person name="Hofstatter P.G."/>
            <person name="Thangavel G."/>
            <person name="Lux T."/>
            <person name="Neumann P."/>
            <person name="Vondrak T."/>
            <person name="Novak P."/>
            <person name="Zhang M."/>
            <person name="Costa L."/>
            <person name="Castellani M."/>
            <person name="Scott A."/>
            <person name="Toegelov H."/>
            <person name="Fuchs J."/>
            <person name="Mata-Sucre Y."/>
            <person name="Dias Y."/>
            <person name="Vanzela A.L.L."/>
            <person name="Huettel B."/>
            <person name="Almeida C.C.S."/>
            <person name="Simkova H."/>
            <person name="Souza G."/>
            <person name="Pedrosa-Harand A."/>
            <person name="Macas J."/>
            <person name="Mayer K.F.X."/>
            <person name="Houben A."/>
            <person name="Marques A."/>
        </authorList>
    </citation>
    <scope>NUCLEOTIDE SEQUENCE [LARGE SCALE GENOMIC DNA]</scope>
    <source>
        <strain evidence="2">RhyTen1mFocal</strain>
    </source>
</reference>
<organism evidence="2 3">
    <name type="scientific">Rhynchospora tenuis</name>
    <dbReference type="NCBI Taxonomy" id="198213"/>
    <lineage>
        <taxon>Eukaryota</taxon>
        <taxon>Viridiplantae</taxon>
        <taxon>Streptophyta</taxon>
        <taxon>Embryophyta</taxon>
        <taxon>Tracheophyta</taxon>
        <taxon>Spermatophyta</taxon>
        <taxon>Magnoliopsida</taxon>
        <taxon>Liliopsida</taxon>
        <taxon>Poales</taxon>
        <taxon>Cyperaceae</taxon>
        <taxon>Cyperoideae</taxon>
        <taxon>Rhynchosporeae</taxon>
        <taxon>Rhynchospora</taxon>
    </lineage>
</organism>
<evidence type="ECO:0000256" key="1">
    <source>
        <dbReference type="SAM" id="SignalP"/>
    </source>
</evidence>
<name>A0AAD6A2L5_9POAL</name>
<accession>A0AAD6A2L5</accession>
<dbReference type="EMBL" id="JAMRDG010000001">
    <property type="protein sequence ID" value="KAJ3708501.1"/>
    <property type="molecule type" value="Genomic_DNA"/>
</dbReference>
<dbReference type="PANTHER" id="PTHR33880:SF4">
    <property type="entry name" value="OS07G0189700 PROTEIN"/>
    <property type="match status" value="1"/>
</dbReference>
<feature type="chain" id="PRO_5042027926" evidence="1">
    <location>
        <begin position="23"/>
        <end position="234"/>
    </location>
</feature>